<gene>
    <name evidence="1" type="ORF">IX53_09600</name>
</gene>
<evidence type="ECO:0000313" key="1">
    <source>
        <dbReference type="EMBL" id="AKI98039.1"/>
    </source>
</evidence>
<dbReference type="KEGG" id="kpf:IX53_09600"/>
<dbReference type="EMBL" id="CP011232">
    <property type="protein sequence ID" value="AKI98039.1"/>
    <property type="molecule type" value="Genomic_DNA"/>
</dbReference>
<dbReference type="PATRIC" id="fig|1330330.3.peg.1956"/>
<organism evidence="1 2">
    <name type="scientific">Kosmotoga pacifica</name>
    <dbReference type="NCBI Taxonomy" id="1330330"/>
    <lineage>
        <taxon>Bacteria</taxon>
        <taxon>Thermotogati</taxon>
        <taxon>Thermotogota</taxon>
        <taxon>Thermotogae</taxon>
        <taxon>Kosmotogales</taxon>
        <taxon>Kosmotogaceae</taxon>
        <taxon>Kosmotoga</taxon>
    </lineage>
</organism>
<dbReference type="RefSeq" id="WP_047755174.1">
    <property type="nucleotide sequence ID" value="NZ_CAJUHA010000001.1"/>
</dbReference>
<accession>A0A0G2ZER5</accession>
<dbReference type="STRING" id="1330330.IX53_09600"/>
<keyword evidence="2" id="KW-1185">Reference proteome</keyword>
<dbReference type="Proteomes" id="UP000035159">
    <property type="component" value="Chromosome"/>
</dbReference>
<protein>
    <submittedName>
        <fullName evidence="1">Uncharacterized protein</fullName>
    </submittedName>
</protein>
<sequence length="110" mass="13066">MNYTDYFNIVLRMLTDGAEPYEIFDELSKFGLREQEIDEIFSVALRMLLAGYDTTQIVFRDNYDLKRRVFTDEELETLRTLPGLFKSYLWGEISPSDFEKSLTDFSDFEE</sequence>
<dbReference type="OrthoDB" id="46451at2"/>
<reference evidence="1 2" key="1">
    <citation type="submission" date="2015-04" db="EMBL/GenBank/DDBJ databases">
        <title>Complete Genome Sequence of Kosmotoga pacifica SLHLJ1.</title>
        <authorList>
            <person name="Jiang L.J."/>
            <person name="Shao Z.Z."/>
            <person name="Jebbar M."/>
        </authorList>
    </citation>
    <scope>NUCLEOTIDE SEQUENCE [LARGE SCALE GENOMIC DNA]</scope>
    <source>
        <strain evidence="1 2">SLHLJ1</strain>
    </source>
</reference>
<dbReference type="AlphaFoldDB" id="A0A0G2ZER5"/>
<evidence type="ECO:0000313" key="2">
    <source>
        <dbReference type="Proteomes" id="UP000035159"/>
    </source>
</evidence>
<name>A0A0G2ZER5_9BACT</name>
<proteinExistence type="predicted"/>